<name>A0A2P6U5E3_CHLSO</name>
<comment type="caution">
    <text evidence="2">The sequence shown here is derived from an EMBL/GenBank/DDBJ whole genome shotgun (WGS) entry which is preliminary data.</text>
</comment>
<dbReference type="GO" id="GO:0005930">
    <property type="term" value="C:axoneme"/>
    <property type="evidence" value="ECO:0007669"/>
    <property type="project" value="UniProtKB-SubCell"/>
</dbReference>
<evidence type="ECO:0000313" key="3">
    <source>
        <dbReference type="Proteomes" id="UP000239899"/>
    </source>
</evidence>
<dbReference type="Proteomes" id="UP000239899">
    <property type="component" value="Unassembled WGS sequence"/>
</dbReference>
<organism evidence="2 3">
    <name type="scientific">Chlorella sorokiniana</name>
    <name type="common">Freshwater green alga</name>
    <dbReference type="NCBI Taxonomy" id="3076"/>
    <lineage>
        <taxon>Eukaryota</taxon>
        <taxon>Viridiplantae</taxon>
        <taxon>Chlorophyta</taxon>
        <taxon>core chlorophytes</taxon>
        <taxon>Trebouxiophyceae</taxon>
        <taxon>Chlorellales</taxon>
        <taxon>Chlorellaceae</taxon>
        <taxon>Chlorella clade</taxon>
        <taxon>Chlorella</taxon>
    </lineage>
</organism>
<dbReference type="OrthoDB" id="520695at2759"/>
<keyword evidence="3" id="KW-1185">Reference proteome</keyword>
<dbReference type="Gene3D" id="3.80.10.10">
    <property type="entry name" value="Ribonuclease Inhibitor"/>
    <property type="match status" value="1"/>
</dbReference>
<proteinExistence type="predicted"/>
<accession>A0A2P6U5E3</accession>
<keyword evidence="2" id="KW-0675">Receptor</keyword>
<evidence type="ECO:0000256" key="1">
    <source>
        <dbReference type="ARBA" id="ARBA00004430"/>
    </source>
</evidence>
<sequence>MVSKRWHRVFLTEPGLWAGFEILADDPEQPWGGGARLALLQRVGSMVSSLEIGEEVTEADQAEAVRWVQPRQLEELFVLNAAPQLVEALPRFSCLTLLSLGLTEDYLHPGTAATIRQLPQLLNLTLYSSTLPPHALEAVLACAQLTNLHLSSDEFEQPQALTQLTRLRQLGSLWLLTVSEERLYVPEPAQLPALTSYQFEVNGSQWGSHRGMQVAGCTLHGCSCRAEEAGPAMDWN</sequence>
<dbReference type="SUPFAM" id="SSF52047">
    <property type="entry name" value="RNI-like"/>
    <property type="match status" value="1"/>
</dbReference>
<dbReference type="AlphaFoldDB" id="A0A2P6U5E3"/>
<reference evidence="2 3" key="1">
    <citation type="journal article" date="2018" name="Plant J.">
        <title>Genome sequences of Chlorella sorokiniana UTEX 1602 and Micractinium conductrix SAG 241.80: implications to maltose excretion by a green alga.</title>
        <authorList>
            <person name="Arriola M.B."/>
            <person name="Velmurugan N."/>
            <person name="Zhang Y."/>
            <person name="Plunkett M.H."/>
            <person name="Hondzo H."/>
            <person name="Barney B.M."/>
        </authorList>
    </citation>
    <scope>NUCLEOTIDE SEQUENCE [LARGE SCALE GENOMIC DNA]</scope>
    <source>
        <strain evidence="3">UTEX 1602</strain>
    </source>
</reference>
<evidence type="ECO:0000313" key="2">
    <source>
        <dbReference type="EMBL" id="PRW61492.1"/>
    </source>
</evidence>
<comment type="subcellular location">
    <subcellularLocation>
        <location evidence="1">Cytoplasm</location>
        <location evidence="1">Cytoskeleton</location>
        <location evidence="1">Cilium axoneme</location>
    </subcellularLocation>
</comment>
<dbReference type="EMBL" id="LHPG02000001">
    <property type="protein sequence ID" value="PRW61492.1"/>
    <property type="molecule type" value="Genomic_DNA"/>
</dbReference>
<gene>
    <name evidence="2" type="ORF">C2E21_0136</name>
</gene>
<dbReference type="InterPro" id="IPR032675">
    <property type="entry name" value="LRR_dom_sf"/>
</dbReference>
<protein>
    <submittedName>
        <fullName evidence="2">Receptor 12 isoform X1</fullName>
    </submittedName>
</protein>